<dbReference type="Gene3D" id="3.40.720.10">
    <property type="entry name" value="Alkaline Phosphatase, subunit A"/>
    <property type="match status" value="1"/>
</dbReference>
<keyword evidence="4" id="KW-0106">Calcium</keyword>
<comment type="caution">
    <text evidence="6">The sequence shown here is derived from an EMBL/GenBank/DDBJ whole genome shotgun (WGS) entry which is preliminary data.</text>
</comment>
<evidence type="ECO:0000256" key="3">
    <source>
        <dbReference type="ARBA" id="ARBA00022801"/>
    </source>
</evidence>
<dbReference type="PANTHER" id="PTHR42693:SF53">
    <property type="entry name" value="ENDO-4-O-SULFATASE"/>
    <property type="match status" value="1"/>
</dbReference>
<sequence length="519" mass="59470">MAICQVKNPNILWISCEDMSPHLGSYGEKVAKTPNLDQLAKEGVRYTQVYSTAGVCAPSRSALITGMYQTSIGTHNMRTLQPPQMQQFTVVPPYSALIPSYVKCFPEYLRKAGYYCTNNEKQDYQFEAPVTVWDENSKTANWRGRPDKNQPFFAVINLMITHESQIFSRDKEPLLVNPDSVEIPPYYPDNAIIRKDIARHLSNVELMDKQVGEILQQLKDDGLYDNTIIFFFSDHGDALPFVKREITHRGLKVPLIIRFPAAKNAGTVDKQLISFVDFAPTVLSLANIPLPKYLQGQAFLGSQKAKKTRQYIFAARDRMDTEYDRVRAISDGRFEYIKNYFPEKPSYQNIAYRLNIKGMKEIIRLKEEGKLNQAQAYWFRPNKPVEELFDTQTDPYQFVNLAENPKFQQKLQELRNRYELWKKQVGDLGAIPEKDLVAQWWQGKAQAPQTAPAIVEIKQGKASIKSTTLGASIGYKKHSQERAWQPYEQPITVQKGDSLLINTHRIGYQPSLLKLVVND</sequence>
<name>A0ABT6Z953_9BACT</name>
<accession>A0ABT6Z953</accession>
<gene>
    <name evidence="6" type="ORF">QM481_24140</name>
</gene>
<evidence type="ECO:0000259" key="5">
    <source>
        <dbReference type="Pfam" id="PF00884"/>
    </source>
</evidence>
<proteinExistence type="inferred from homology"/>
<dbReference type="InterPro" id="IPR050738">
    <property type="entry name" value="Sulfatase"/>
</dbReference>
<dbReference type="InterPro" id="IPR017850">
    <property type="entry name" value="Alkaline_phosphatase_core_sf"/>
</dbReference>
<keyword evidence="2" id="KW-0479">Metal-binding</keyword>
<dbReference type="Proteomes" id="UP001225761">
    <property type="component" value="Unassembled WGS sequence"/>
</dbReference>
<evidence type="ECO:0000256" key="2">
    <source>
        <dbReference type="ARBA" id="ARBA00022723"/>
    </source>
</evidence>
<dbReference type="EMBL" id="JASHIE010000023">
    <property type="protein sequence ID" value="MDI9877655.1"/>
    <property type="molecule type" value="Genomic_DNA"/>
</dbReference>
<reference evidence="6 7" key="1">
    <citation type="submission" date="2023-05" db="EMBL/GenBank/DDBJ databases">
        <title>Novel species of genus Flectobacillus isolated from stream in China.</title>
        <authorList>
            <person name="Lu H."/>
        </authorList>
    </citation>
    <scope>NUCLEOTIDE SEQUENCE [LARGE SCALE GENOMIC DNA]</scope>
    <source>
        <strain evidence="6 7">LFS242W</strain>
    </source>
</reference>
<evidence type="ECO:0000313" key="6">
    <source>
        <dbReference type="EMBL" id="MDI9877655.1"/>
    </source>
</evidence>
<feature type="domain" description="Sulfatase N-terminal" evidence="5">
    <location>
        <begin position="9"/>
        <end position="123"/>
    </location>
</feature>
<dbReference type="RefSeq" id="WP_283383690.1">
    <property type="nucleotide sequence ID" value="NZ_JASHIE010000023.1"/>
</dbReference>
<dbReference type="InterPro" id="IPR000917">
    <property type="entry name" value="Sulfatase_N"/>
</dbReference>
<dbReference type="Pfam" id="PF00884">
    <property type="entry name" value="Sulfatase"/>
    <property type="match status" value="2"/>
</dbReference>
<comment type="similarity">
    <text evidence="1">Belongs to the sulfatase family.</text>
</comment>
<evidence type="ECO:0000256" key="4">
    <source>
        <dbReference type="ARBA" id="ARBA00022837"/>
    </source>
</evidence>
<dbReference type="CDD" id="cd16027">
    <property type="entry name" value="SGSH"/>
    <property type="match status" value="1"/>
</dbReference>
<keyword evidence="3" id="KW-0378">Hydrolase</keyword>
<dbReference type="PROSITE" id="PS00523">
    <property type="entry name" value="SULFATASE_1"/>
    <property type="match status" value="1"/>
</dbReference>
<dbReference type="SUPFAM" id="SSF53649">
    <property type="entry name" value="Alkaline phosphatase-like"/>
    <property type="match status" value="1"/>
</dbReference>
<protein>
    <submittedName>
        <fullName evidence="6">Sulfatase</fullName>
    </submittedName>
</protein>
<keyword evidence="7" id="KW-1185">Reference proteome</keyword>
<feature type="domain" description="Sulfatase N-terminal" evidence="5">
    <location>
        <begin position="147"/>
        <end position="288"/>
    </location>
</feature>
<evidence type="ECO:0000313" key="7">
    <source>
        <dbReference type="Proteomes" id="UP001225761"/>
    </source>
</evidence>
<evidence type="ECO:0000256" key="1">
    <source>
        <dbReference type="ARBA" id="ARBA00008779"/>
    </source>
</evidence>
<dbReference type="InterPro" id="IPR024607">
    <property type="entry name" value="Sulfatase_CS"/>
</dbReference>
<dbReference type="PANTHER" id="PTHR42693">
    <property type="entry name" value="ARYLSULFATASE FAMILY MEMBER"/>
    <property type="match status" value="1"/>
</dbReference>
<organism evidence="6 7">
    <name type="scientific">Flectobacillus rivi</name>
    <dbReference type="NCBI Taxonomy" id="2984209"/>
    <lineage>
        <taxon>Bacteria</taxon>
        <taxon>Pseudomonadati</taxon>
        <taxon>Bacteroidota</taxon>
        <taxon>Cytophagia</taxon>
        <taxon>Cytophagales</taxon>
        <taxon>Flectobacillaceae</taxon>
        <taxon>Flectobacillus</taxon>
    </lineage>
</organism>